<comment type="caution">
    <text evidence="2">The sequence shown here is derived from an EMBL/GenBank/DDBJ whole genome shotgun (WGS) entry which is preliminary data.</text>
</comment>
<dbReference type="RefSeq" id="WP_194117149.1">
    <property type="nucleotide sequence ID" value="NZ_JADFUA010000011.1"/>
</dbReference>
<reference evidence="2 3" key="1">
    <citation type="submission" date="2020-10" db="EMBL/GenBank/DDBJ databases">
        <title>The genome sequence of Chitinilyticum litopenaei 4Y14.</title>
        <authorList>
            <person name="Liu Y."/>
        </authorList>
    </citation>
    <scope>NUCLEOTIDE SEQUENCE [LARGE SCALE GENOMIC DNA]</scope>
    <source>
        <strain evidence="2 3">4Y14</strain>
    </source>
</reference>
<gene>
    <name evidence="2" type="ORF">INR99_14765</name>
</gene>
<keyword evidence="1" id="KW-0812">Transmembrane</keyword>
<name>A0A8J7FJN6_9NEIS</name>
<dbReference type="EMBL" id="JADFUA010000011">
    <property type="protein sequence ID" value="MBE9610600.1"/>
    <property type="molecule type" value="Genomic_DNA"/>
</dbReference>
<organism evidence="2 3">
    <name type="scientific">Chitinilyticum piscinae</name>
    <dbReference type="NCBI Taxonomy" id="2866724"/>
    <lineage>
        <taxon>Bacteria</taxon>
        <taxon>Pseudomonadati</taxon>
        <taxon>Pseudomonadota</taxon>
        <taxon>Betaproteobacteria</taxon>
        <taxon>Neisseriales</taxon>
        <taxon>Chitinibacteraceae</taxon>
        <taxon>Chitinilyticum</taxon>
    </lineage>
</organism>
<keyword evidence="1" id="KW-1133">Transmembrane helix</keyword>
<evidence type="ECO:0000313" key="3">
    <source>
        <dbReference type="Proteomes" id="UP000604481"/>
    </source>
</evidence>
<evidence type="ECO:0000256" key="1">
    <source>
        <dbReference type="SAM" id="Phobius"/>
    </source>
</evidence>
<keyword evidence="3" id="KW-1185">Reference proteome</keyword>
<dbReference type="Proteomes" id="UP000604481">
    <property type="component" value="Unassembled WGS sequence"/>
</dbReference>
<evidence type="ECO:0000313" key="2">
    <source>
        <dbReference type="EMBL" id="MBE9610600.1"/>
    </source>
</evidence>
<accession>A0A8J7FJN6</accession>
<keyword evidence="1" id="KW-0472">Membrane</keyword>
<dbReference type="AlphaFoldDB" id="A0A8J7FJN6"/>
<sequence>MSSASFVLFSLGIAGLIVISQFLHARHDKTDIRIMAVFTAVCLGAAALLSLPALETHAAG</sequence>
<feature type="transmembrane region" description="Helical" evidence="1">
    <location>
        <begin position="35"/>
        <end position="54"/>
    </location>
</feature>
<feature type="transmembrane region" description="Helical" evidence="1">
    <location>
        <begin position="6"/>
        <end position="23"/>
    </location>
</feature>
<protein>
    <submittedName>
        <fullName evidence="2">Uncharacterized protein</fullName>
    </submittedName>
</protein>
<proteinExistence type="predicted"/>